<reference evidence="2" key="1">
    <citation type="journal article" date="2024" name="Proc. Natl. Acad. Sci. U.S.A.">
        <title>Extraordinary preservation of gene collinearity over three hundred million years revealed in homosporous lycophytes.</title>
        <authorList>
            <person name="Li C."/>
            <person name="Wickell D."/>
            <person name="Kuo L.Y."/>
            <person name="Chen X."/>
            <person name="Nie B."/>
            <person name="Liao X."/>
            <person name="Peng D."/>
            <person name="Ji J."/>
            <person name="Jenkins J."/>
            <person name="Williams M."/>
            <person name="Shu S."/>
            <person name="Plott C."/>
            <person name="Barry K."/>
            <person name="Rajasekar S."/>
            <person name="Grimwood J."/>
            <person name="Han X."/>
            <person name="Sun S."/>
            <person name="Hou Z."/>
            <person name="He W."/>
            <person name="Dai G."/>
            <person name="Sun C."/>
            <person name="Schmutz J."/>
            <person name="Leebens-Mack J.H."/>
            <person name="Li F.W."/>
            <person name="Wang L."/>
        </authorList>
    </citation>
    <scope>NUCLEOTIDE SEQUENCE [LARGE SCALE GENOMIC DNA]</scope>
    <source>
        <strain evidence="2">cv. PW_Plant_1</strain>
    </source>
</reference>
<keyword evidence="2" id="KW-1185">Reference proteome</keyword>
<accession>A0ACC2B9Y2</accession>
<comment type="caution">
    <text evidence="1">The sequence shown here is derived from an EMBL/GenBank/DDBJ whole genome shotgun (WGS) entry which is preliminary data.</text>
</comment>
<protein>
    <submittedName>
        <fullName evidence="1">Uncharacterized protein</fullName>
    </submittedName>
</protein>
<dbReference type="Proteomes" id="UP001162992">
    <property type="component" value="Chromosome 16"/>
</dbReference>
<evidence type="ECO:0000313" key="2">
    <source>
        <dbReference type="Proteomes" id="UP001162992"/>
    </source>
</evidence>
<organism evidence="1 2">
    <name type="scientific">Diphasiastrum complanatum</name>
    <name type="common">Issler's clubmoss</name>
    <name type="synonym">Lycopodium complanatum</name>
    <dbReference type="NCBI Taxonomy" id="34168"/>
    <lineage>
        <taxon>Eukaryota</taxon>
        <taxon>Viridiplantae</taxon>
        <taxon>Streptophyta</taxon>
        <taxon>Embryophyta</taxon>
        <taxon>Tracheophyta</taxon>
        <taxon>Lycopodiopsida</taxon>
        <taxon>Lycopodiales</taxon>
        <taxon>Lycopodiaceae</taxon>
        <taxon>Lycopodioideae</taxon>
        <taxon>Diphasiastrum</taxon>
    </lineage>
</organism>
<proteinExistence type="predicted"/>
<dbReference type="EMBL" id="CM055107">
    <property type="protein sequence ID" value="KAJ7526550.1"/>
    <property type="molecule type" value="Genomic_DNA"/>
</dbReference>
<sequence length="132" mass="14074">MSWQAYIDDHLLADLGEGRRLTAAAIIGLDGTVWAQSSNFPTVKPEEVTRIVNGFIDSGDLAQSGLYLGETKYLVIQGEIGAVIRGKKGPSGVTIKRTHCALVIGLYDEPIIPGECNVVVEGLGDYLMNAGL</sequence>
<evidence type="ECO:0000313" key="1">
    <source>
        <dbReference type="EMBL" id="KAJ7526550.1"/>
    </source>
</evidence>
<name>A0ACC2B9Y2_DIPCM</name>
<gene>
    <name evidence="1" type="ORF">O6H91_16G011600</name>
</gene>